<feature type="transmembrane region" description="Helical" evidence="2">
    <location>
        <begin position="411"/>
        <end position="431"/>
    </location>
</feature>
<proteinExistence type="predicted"/>
<feature type="compositionally biased region" description="Basic and acidic residues" evidence="1">
    <location>
        <begin position="62"/>
        <end position="71"/>
    </location>
</feature>
<feature type="transmembrane region" description="Helical" evidence="2">
    <location>
        <begin position="379"/>
        <end position="399"/>
    </location>
</feature>
<keyword evidence="2" id="KW-0812">Transmembrane</keyword>
<feature type="compositionally biased region" description="Pro residues" evidence="1">
    <location>
        <begin position="97"/>
        <end position="107"/>
    </location>
</feature>
<dbReference type="Proteomes" id="UP000580474">
    <property type="component" value="Unassembled WGS sequence"/>
</dbReference>
<evidence type="ECO:0000256" key="2">
    <source>
        <dbReference type="SAM" id="Phobius"/>
    </source>
</evidence>
<keyword evidence="2" id="KW-1133">Transmembrane helix</keyword>
<keyword evidence="2" id="KW-0472">Membrane</keyword>
<feature type="compositionally biased region" description="Pro residues" evidence="1">
    <location>
        <begin position="114"/>
        <end position="160"/>
    </location>
</feature>
<feature type="compositionally biased region" description="Basic and acidic residues" evidence="1">
    <location>
        <begin position="1"/>
        <end position="11"/>
    </location>
</feature>
<dbReference type="RefSeq" id="WP_184475977.1">
    <property type="nucleotide sequence ID" value="NZ_JACHIV010000001.1"/>
</dbReference>
<evidence type="ECO:0000313" key="3">
    <source>
        <dbReference type="EMBL" id="MBB5066924.1"/>
    </source>
</evidence>
<evidence type="ECO:0000313" key="4">
    <source>
        <dbReference type="Proteomes" id="UP000580474"/>
    </source>
</evidence>
<feature type="region of interest" description="Disordered" evidence="1">
    <location>
        <begin position="1"/>
        <end position="282"/>
    </location>
</feature>
<keyword evidence="4" id="KW-1185">Reference proteome</keyword>
<dbReference type="AlphaFoldDB" id="A0A840N5K2"/>
<evidence type="ECO:0000256" key="1">
    <source>
        <dbReference type="SAM" id="MobiDB-lite"/>
    </source>
</evidence>
<protein>
    <submittedName>
        <fullName evidence="3">Uncharacterized protein</fullName>
    </submittedName>
</protein>
<reference evidence="3 4" key="1">
    <citation type="submission" date="2020-08" db="EMBL/GenBank/DDBJ databases">
        <title>Sequencing the genomes of 1000 actinobacteria strains.</title>
        <authorList>
            <person name="Klenk H.-P."/>
        </authorList>
    </citation>
    <scope>NUCLEOTIDE SEQUENCE [LARGE SCALE GENOMIC DNA]</scope>
    <source>
        <strain evidence="3 4">DSM 45582</strain>
    </source>
</reference>
<gene>
    <name evidence="3" type="ORF">BJ969_000012</name>
</gene>
<feature type="compositionally biased region" description="Low complexity" evidence="1">
    <location>
        <begin position="213"/>
        <end position="222"/>
    </location>
</feature>
<organism evidence="3 4">
    <name type="scientific">Saccharopolyspora gloriosae</name>
    <dbReference type="NCBI Taxonomy" id="455344"/>
    <lineage>
        <taxon>Bacteria</taxon>
        <taxon>Bacillati</taxon>
        <taxon>Actinomycetota</taxon>
        <taxon>Actinomycetes</taxon>
        <taxon>Pseudonocardiales</taxon>
        <taxon>Pseudonocardiaceae</taxon>
        <taxon>Saccharopolyspora</taxon>
    </lineage>
</organism>
<sequence>MSRDSGSEHPSQRTVAELLAEYGGGSQKNAHRRRRRAEDPSETAPQAIIERVLSDSGTMRAIKPDEAEDTRSGQAGGAAPPAPGRPQAPHGGTGPQAPVPPASPPAAPQYGGPPSGPQPAGPPPGPPRTGPQPTAAPPAAGPPPAPAGPVPPVAPGPPAAPAAESAPPEDDVADPDQGSGFWARRFAAAGAPPRATAPHEPEAAPSDAEMTVQQPALPGRAPAGPPPEQPTRSVPIEGATEQLPRVEAEAKSAGAEGTAMMAYPGAPEAPQRSDDPYDFDDYEDYDRTGGAYPDEAVFEDYADGEATRYHRDGYDADDDYDDYDAAPAGLDADDYRADDADEEPEQTTGKEWLVLALQGGAGLICGGAVWFAFRWLWTAIPIAALVAALAITGALVFVARKFLRTDDLQTILLAVLVGLICTVSPAALLLIGH</sequence>
<feature type="compositionally biased region" description="Low complexity" evidence="1">
    <location>
        <begin position="183"/>
        <end position="196"/>
    </location>
</feature>
<accession>A0A840N5K2</accession>
<dbReference type="EMBL" id="JACHIV010000001">
    <property type="protein sequence ID" value="MBB5066924.1"/>
    <property type="molecule type" value="Genomic_DNA"/>
</dbReference>
<comment type="caution">
    <text evidence="3">The sequence shown here is derived from an EMBL/GenBank/DDBJ whole genome shotgun (WGS) entry which is preliminary data.</text>
</comment>
<name>A0A840N5K2_9PSEU</name>